<evidence type="ECO:0000313" key="3">
    <source>
        <dbReference type="Proteomes" id="UP001497516"/>
    </source>
</evidence>
<accession>A0AAV2DH22</accession>
<dbReference type="Proteomes" id="UP001497516">
    <property type="component" value="Chromosome 2"/>
</dbReference>
<keyword evidence="3" id="KW-1185">Reference proteome</keyword>
<dbReference type="AlphaFoldDB" id="A0AAV2DH22"/>
<feature type="domain" description="RNase H type-1" evidence="1">
    <location>
        <begin position="11"/>
        <end position="53"/>
    </location>
</feature>
<dbReference type="SUPFAM" id="SSF53098">
    <property type="entry name" value="Ribonuclease H-like"/>
    <property type="match status" value="1"/>
</dbReference>
<name>A0AAV2DH22_9ROSI</name>
<protein>
    <recommendedName>
        <fullName evidence="1">RNase H type-1 domain-containing protein</fullName>
    </recommendedName>
</protein>
<dbReference type="GO" id="GO:0003676">
    <property type="term" value="F:nucleic acid binding"/>
    <property type="evidence" value="ECO:0007669"/>
    <property type="project" value="InterPro"/>
</dbReference>
<evidence type="ECO:0000313" key="2">
    <source>
        <dbReference type="EMBL" id="CAL1372508.1"/>
    </source>
</evidence>
<dbReference type="InterPro" id="IPR036397">
    <property type="entry name" value="RNaseH_sf"/>
</dbReference>
<reference evidence="2 3" key="1">
    <citation type="submission" date="2024-04" db="EMBL/GenBank/DDBJ databases">
        <authorList>
            <person name="Fracassetti M."/>
        </authorList>
    </citation>
    <scope>NUCLEOTIDE SEQUENCE [LARGE SCALE GENOMIC DNA]</scope>
</reference>
<gene>
    <name evidence="2" type="ORF">LTRI10_LOCUS14509</name>
</gene>
<dbReference type="InterPro" id="IPR002156">
    <property type="entry name" value="RNaseH_domain"/>
</dbReference>
<proteinExistence type="predicted"/>
<dbReference type="Gene3D" id="3.30.420.10">
    <property type="entry name" value="Ribonuclease H-like superfamily/Ribonuclease H"/>
    <property type="match status" value="1"/>
</dbReference>
<dbReference type="GO" id="GO:0004523">
    <property type="term" value="F:RNA-DNA hybrid ribonuclease activity"/>
    <property type="evidence" value="ECO:0007669"/>
    <property type="project" value="InterPro"/>
</dbReference>
<evidence type="ECO:0000259" key="1">
    <source>
        <dbReference type="Pfam" id="PF13456"/>
    </source>
</evidence>
<dbReference type="CDD" id="cd06222">
    <property type="entry name" value="RNase_H_like"/>
    <property type="match status" value="1"/>
</dbReference>
<organism evidence="2 3">
    <name type="scientific">Linum trigynum</name>
    <dbReference type="NCBI Taxonomy" id="586398"/>
    <lineage>
        <taxon>Eukaryota</taxon>
        <taxon>Viridiplantae</taxon>
        <taxon>Streptophyta</taxon>
        <taxon>Embryophyta</taxon>
        <taxon>Tracheophyta</taxon>
        <taxon>Spermatophyta</taxon>
        <taxon>Magnoliopsida</taxon>
        <taxon>eudicotyledons</taxon>
        <taxon>Gunneridae</taxon>
        <taxon>Pentapetalae</taxon>
        <taxon>rosids</taxon>
        <taxon>fabids</taxon>
        <taxon>Malpighiales</taxon>
        <taxon>Linaceae</taxon>
        <taxon>Linum</taxon>
    </lineage>
</organism>
<dbReference type="InterPro" id="IPR044730">
    <property type="entry name" value="RNase_H-like_dom_plant"/>
</dbReference>
<dbReference type="EMBL" id="OZ034815">
    <property type="protein sequence ID" value="CAL1372508.1"/>
    <property type="molecule type" value="Genomic_DNA"/>
</dbReference>
<dbReference type="InterPro" id="IPR012337">
    <property type="entry name" value="RNaseH-like_sf"/>
</dbReference>
<sequence length="99" mass="10947">MRRAFARNLGEGSVTRAVLAGLVHGLHIAWKIGIRQLVVETDSKTAIQLLTSAGIRHPHSGHDLSPDDHDITTPCPMLSYWLYYDSVGFSLTHLIDVND</sequence>
<dbReference type="Pfam" id="PF13456">
    <property type="entry name" value="RVT_3"/>
    <property type="match status" value="1"/>
</dbReference>